<accession>A0A1D3D7R5</accession>
<gene>
    <name evidence="2" type="ORF">cyc_08204</name>
</gene>
<comment type="caution">
    <text evidence="2">The sequence shown here is derived from an EMBL/GenBank/DDBJ whole genome shotgun (WGS) entry which is preliminary data.</text>
</comment>
<dbReference type="AlphaFoldDB" id="A0A1D3D7R5"/>
<protein>
    <submittedName>
        <fullName evidence="2">Phosphatidylinositol 3-and 4-kinase domain-containing protein</fullName>
    </submittedName>
</protein>
<organism evidence="2 3">
    <name type="scientific">Cyclospora cayetanensis</name>
    <dbReference type="NCBI Taxonomy" id="88456"/>
    <lineage>
        <taxon>Eukaryota</taxon>
        <taxon>Sar</taxon>
        <taxon>Alveolata</taxon>
        <taxon>Apicomplexa</taxon>
        <taxon>Conoidasida</taxon>
        <taxon>Coccidia</taxon>
        <taxon>Eucoccidiorida</taxon>
        <taxon>Eimeriorina</taxon>
        <taxon>Eimeriidae</taxon>
        <taxon>Cyclospora</taxon>
    </lineage>
</organism>
<sequence>MLSPEMHALAAELLLRLLAHASRFAAAMQKPLQQRQREVPCFTLLPPALLQPSYFQLLQMLLLLLPSCSTRKAVQLLFAPPFLNYEVSASLTAAFEAAAALPFPRDVIASLFFAAGEDRGEAPATVSSFSAGVWQLEVFATALTLHAAHVSAAQAEGLFVGLLSAFEEAQPSARSSQRGAAGMRESLLAECGSVATLLFLRLLSCYDDTQSIASGGAEGCSGRGSLLQRREEAAPKPPFATAEGCMRCSAASKAAASNDTQQQAMHGRQRSLGGKGGAPLFWEGPLAASRYEVRGFASVGAALVLLAASCGEEEEEKDGDCGAAIAAFAAAASTLRFGDAGEEDAQKILRELVESGKKELLGSSHRPLLLLQELRLHDVECLLLMKPLLPLLGSVEPLLSGFSSVPVSLHAGAFKAFRPATPRETLLVLHMHPLCSATASLRSSLPGAELLQRSLQMAVAVLPLHFWVAPVSLILLGAPPPSEICCLPGGATPACTLGCASWLAMLQLVEAATAALQHASDSTASDALTAAWLGSSNANSGEQQETFWMLLLDAFVFLQRNDCREAAEGPLSLPLIFPPGAAGRGKSSRQTGEGFAEEEQQQQLQTPQESENVSQRGTAAPKDDARPTMMRTTTMTRHVSSRSNTWEAPVSHQQRRVMPPDRPRLSAHAHTPTAAAAGRLVSLLPSQLLILRGLLQSVIACAFSPLPRAPFDGCSSGSYPKGAITSDAASPPLPSPTEPLSQTQQADEQLETMCCSLVALLHGFCSGSGTSNRNNPTSKNTGVAAPAEAQLHHLLAMCDDSGSQRRLLPLAMCLSSLDISRKTTPLKGGPPGGPPRSLYVLSALSLLLSGDCRLALLQPVGSFNVKFLEQAFRKERNGGERKGRERKRGSKKEGETERRLRAS</sequence>
<name>A0A1D3D7R5_9EIME</name>
<dbReference type="EMBL" id="JROU02000370">
    <property type="protein sequence ID" value="OEH79494.1"/>
    <property type="molecule type" value="Genomic_DNA"/>
</dbReference>
<feature type="region of interest" description="Disordered" evidence="1">
    <location>
        <begin position="722"/>
        <end position="746"/>
    </location>
</feature>
<feature type="compositionally biased region" description="Low complexity" evidence="1">
    <location>
        <begin position="627"/>
        <end position="637"/>
    </location>
</feature>
<feature type="region of interest" description="Disordered" evidence="1">
    <location>
        <begin position="874"/>
        <end position="903"/>
    </location>
</feature>
<dbReference type="Proteomes" id="UP000095192">
    <property type="component" value="Unassembled WGS sequence"/>
</dbReference>
<evidence type="ECO:0000313" key="2">
    <source>
        <dbReference type="EMBL" id="OEH79494.1"/>
    </source>
</evidence>
<feature type="region of interest" description="Disordered" evidence="1">
    <location>
        <begin position="571"/>
        <end position="667"/>
    </location>
</feature>
<feature type="compositionally biased region" description="Basic and acidic residues" evidence="1">
    <location>
        <begin position="891"/>
        <end position="903"/>
    </location>
</feature>
<reference evidence="2 3" key="1">
    <citation type="journal article" date="2016" name="BMC Genomics">
        <title>Comparative genomics reveals Cyclospora cayetanensis possesses coccidia-like metabolism and invasion components but unique surface antigens.</title>
        <authorList>
            <person name="Liu S."/>
            <person name="Wang L."/>
            <person name="Zheng H."/>
            <person name="Xu Z."/>
            <person name="Roellig D.M."/>
            <person name="Li N."/>
            <person name="Frace M.A."/>
            <person name="Tang K."/>
            <person name="Arrowood M.J."/>
            <person name="Moss D.M."/>
            <person name="Zhang L."/>
            <person name="Feng Y."/>
            <person name="Xiao L."/>
        </authorList>
    </citation>
    <scope>NUCLEOTIDE SEQUENCE [LARGE SCALE GENOMIC DNA]</scope>
    <source>
        <strain evidence="2 3">CHN_HEN01</strain>
    </source>
</reference>
<dbReference type="VEuPathDB" id="ToxoDB:cyc_08204"/>
<feature type="compositionally biased region" description="Basic and acidic residues" evidence="1">
    <location>
        <begin position="874"/>
        <end position="883"/>
    </location>
</feature>
<feature type="compositionally biased region" description="Low complexity" evidence="1">
    <location>
        <begin position="601"/>
        <end position="611"/>
    </location>
</feature>
<dbReference type="InParanoid" id="A0A1D3D7R5"/>
<evidence type="ECO:0000256" key="1">
    <source>
        <dbReference type="SAM" id="MobiDB-lite"/>
    </source>
</evidence>
<dbReference type="GO" id="GO:0016301">
    <property type="term" value="F:kinase activity"/>
    <property type="evidence" value="ECO:0007669"/>
    <property type="project" value="UniProtKB-KW"/>
</dbReference>
<evidence type="ECO:0000313" key="3">
    <source>
        <dbReference type="Proteomes" id="UP000095192"/>
    </source>
</evidence>
<proteinExistence type="predicted"/>
<keyword evidence="3" id="KW-1185">Reference proteome</keyword>